<feature type="domain" description="Apple" evidence="6">
    <location>
        <begin position="390"/>
        <end position="490"/>
    </location>
</feature>
<dbReference type="InterPro" id="IPR001480">
    <property type="entry name" value="Bulb-type_lectin_dom"/>
</dbReference>
<dbReference type="SUPFAM" id="SSF51110">
    <property type="entry name" value="alpha-D-mannose-specific plant lectins"/>
    <property type="match status" value="1"/>
</dbReference>
<dbReference type="SMART" id="SM00108">
    <property type="entry name" value="B_lectin"/>
    <property type="match status" value="1"/>
</dbReference>
<evidence type="ECO:0000256" key="1">
    <source>
        <dbReference type="ARBA" id="ARBA00022729"/>
    </source>
</evidence>
<reference evidence="7" key="1">
    <citation type="submission" date="2019-10" db="EMBL/GenBank/DDBJ databases">
        <authorList>
            <person name="Zhang R."/>
            <person name="Pan Y."/>
            <person name="Wang J."/>
            <person name="Ma R."/>
            <person name="Yu S."/>
        </authorList>
    </citation>
    <scope>NUCLEOTIDE SEQUENCE</scope>
    <source>
        <strain evidence="7">LA-IB0</strain>
        <tissue evidence="7">Leaf</tissue>
    </source>
</reference>
<dbReference type="Pfam" id="PF08276">
    <property type="entry name" value="PAN_2"/>
    <property type="match status" value="1"/>
</dbReference>
<feature type="transmembrane region" description="Helical" evidence="4">
    <location>
        <begin position="508"/>
        <end position="530"/>
    </location>
</feature>
<dbReference type="InterPro" id="IPR003609">
    <property type="entry name" value="Pan_app"/>
</dbReference>
<evidence type="ECO:0000256" key="2">
    <source>
        <dbReference type="ARBA" id="ARBA00023157"/>
    </source>
</evidence>
<keyword evidence="1" id="KW-0732">Signal</keyword>
<sequence>MCINCPFLQKINDSSHLYYMVLTWFMGRLDISSMSNMHSPSNLSLYFSITIIILVLFYHCDGRDSISVRNPLSGIDQTLVSAGNRFELGFFTTEKSNTNSNRYIGIWYYKLIPRTIVWVANRDKPLSDSCSVFGVADDGNLQVWCRNGTVILIKTALDKSFNATLQLLDSGNLKLFEGLKGHVLWESFDNPTDTFLPGMKMNDNMKLTSWIDQNDPGTAGNYTFKRDQGVYSINKRSIVHWKSRESGIMSSIFNELPYGVEQILSDFDTSSDQSSYQSLVFRKSNGSISFPNITRTSYYNKTIRILMNSSGEIQYYLLDRGGSSWSLLWSEPSQDSCSVYNACGKFAVCHIKNTVSMCQCLPGFKSASYLEDWRVGPGSDNGCERESIICPNNATPKPHDDNFVNISLVKVGGQVDAFDQAQKEEDCKEECLNNCECEAYSFIKVNVTDRQTGSIASKCWIWTSEFKNLEQEASKGFQLSLRVPFLPKASAPAIENSEQPNNNSRKRYVILFAVLVAGIILVFGSSYIFYRRRRNVNGTGNHEENPVFFSYESERQVNDLMDDNDKKVAICLRNMHWMGSSQPNLTYSALELSCLR</sequence>
<keyword evidence="3" id="KW-0325">Glycoprotein</keyword>
<accession>A0AAV6W7H5</accession>
<keyword evidence="4" id="KW-0472">Membrane</keyword>
<dbReference type="CDD" id="cd00028">
    <property type="entry name" value="B_lectin"/>
    <property type="match status" value="1"/>
</dbReference>
<keyword evidence="8" id="KW-1185">Reference proteome</keyword>
<evidence type="ECO:0000259" key="6">
    <source>
        <dbReference type="PROSITE" id="PS50948"/>
    </source>
</evidence>
<protein>
    <submittedName>
        <fullName evidence="7">Uncharacterized protein</fullName>
    </submittedName>
</protein>
<dbReference type="Pfam" id="PF00954">
    <property type="entry name" value="S_locus_glycop"/>
    <property type="match status" value="1"/>
</dbReference>
<evidence type="ECO:0000313" key="8">
    <source>
        <dbReference type="Proteomes" id="UP000826271"/>
    </source>
</evidence>
<comment type="caution">
    <text evidence="7">The sequence shown here is derived from an EMBL/GenBank/DDBJ whole genome shotgun (WGS) entry which is preliminary data.</text>
</comment>
<dbReference type="PANTHER" id="PTHR32444">
    <property type="entry name" value="BULB-TYPE LECTIN DOMAIN-CONTAINING PROTEIN"/>
    <property type="match status" value="1"/>
</dbReference>
<dbReference type="Pfam" id="PF01453">
    <property type="entry name" value="B_lectin"/>
    <property type="match status" value="1"/>
</dbReference>
<dbReference type="PANTHER" id="PTHR32444:SF235">
    <property type="entry name" value="OS01G0783900 PROTEIN"/>
    <property type="match status" value="1"/>
</dbReference>
<proteinExistence type="predicted"/>
<dbReference type="Gene3D" id="2.90.10.10">
    <property type="entry name" value="Bulb-type lectin domain"/>
    <property type="match status" value="1"/>
</dbReference>
<dbReference type="InterPro" id="IPR036426">
    <property type="entry name" value="Bulb-type_lectin_dom_sf"/>
</dbReference>
<keyword evidence="4" id="KW-1133">Transmembrane helix</keyword>
<dbReference type="EMBL" id="WHWC01000018">
    <property type="protein sequence ID" value="KAG8364625.1"/>
    <property type="molecule type" value="Genomic_DNA"/>
</dbReference>
<organism evidence="7 8">
    <name type="scientific">Buddleja alternifolia</name>
    <dbReference type="NCBI Taxonomy" id="168488"/>
    <lineage>
        <taxon>Eukaryota</taxon>
        <taxon>Viridiplantae</taxon>
        <taxon>Streptophyta</taxon>
        <taxon>Embryophyta</taxon>
        <taxon>Tracheophyta</taxon>
        <taxon>Spermatophyta</taxon>
        <taxon>Magnoliopsida</taxon>
        <taxon>eudicotyledons</taxon>
        <taxon>Gunneridae</taxon>
        <taxon>Pentapetalae</taxon>
        <taxon>asterids</taxon>
        <taxon>lamiids</taxon>
        <taxon>Lamiales</taxon>
        <taxon>Scrophulariaceae</taxon>
        <taxon>Buddlejeae</taxon>
        <taxon>Buddleja</taxon>
    </lineage>
</organism>
<dbReference type="AlphaFoldDB" id="A0AAV6W7H5"/>
<dbReference type="SMART" id="SM00473">
    <property type="entry name" value="PAN_AP"/>
    <property type="match status" value="1"/>
</dbReference>
<gene>
    <name evidence="7" type="ORF">BUALT_Bualt18G0016900</name>
</gene>
<keyword evidence="2" id="KW-1015">Disulfide bond</keyword>
<name>A0AAV6W7H5_9LAMI</name>
<evidence type="ECO:0000259" key="5">
    <source>
        <dbReference type="PROSITE" id="PS50927"/>
    </source>
</evidence>
<dbReference type="GO" id="GO:0048544">
    <property type="term" value="P:recognition of pollen"/>
    <property type="evidence" value="ECO:0007669"/>
    <property type="project" value="InterPro"/>
</dbReference>
<evidence type="ECO:0000256" key="3">
    <source>
        <dbReference type="ARBA" id="ARBA00023180"/>
    </source>
</evidence>
<keyword evidence="4" id="KW-0812">Transmembrane</keyword>
<evidence type="ECO:0000256" key="4">
    <source>
        <dbReference type="SAM" id="Phobius"/>
    </source>
</evidence>
<dbReference type="CDD" id="cd01098">
    <property type="entry name" value="PAN_AP_plant"/>
    <property type="match status" value="1"/>
</dbReference>
<dbReference type="PROSITE" id="PS50927">
    <property type="entry name" value="BULB_LECTIN"/>
    <property type="match status" value="1"/>
</dbReference>
<feature type="domain" description="Bulb-type lectin" evidence="5">
    <location>
        <begin position="63"/>
        <end position="188"/>
    </location>
</feature>
<dbReference type="InterPro" id="IPR000858">
    <property type="entry name" value="S_locus_glycoprot_dom"/>
</dbReference>
<dbReference type="Proteomes" id="UP000826271">
    <property type="component" value="Unassembled WGS sequence"/>
</dbReference>
<dbReference type="PROSITE" id="PS50948">
    <property type="entry name" value="PAN"/>
    <property type="match status" value="1"/>
</dbReference>
<evidence type="ECO:0000313" key="7">
    <source>
        <dbReference type="EMBL" id="KAG8364625.1"/>
    </source>
</evidence>